<dbReference type="PANTHER" id="PTHR11069:SF23">
    <property type="entry name" value="LYSOSOMAL ACID GLUCOSYLCERAMIDASE"/>
    <property type="match status" value="1"/>
</dbReference>
<evidence type="ECO:0000256" key="6">
    <source>
        <dbReference type="RuleBase" id="RU361188"/>
    </source>
</evidence>
<dbReference type="Gene3D" id="3.20.20.80">
    <property type="entry name" value="Glycosidases"/>
    <property type="match status" value="1"/>
</dbReference>
<dbReference type="AlphaFoldDB" id="A0AAV8WNF0"/>
<organism evidence="9 10">
    <name type="scientific">Rhamnusium bicolor</name>
    <dbReference type="NCBI Taxonomy" id="1586634"/>
    <lineage>
        <taxon>Eukaryota</taxon>
        <taxon>Metazoa</taxon>
        <taxon>Ecdysozoa</taxon>
        <taxon>Arthropoda</taxon>
        <taxon>Hexapoda</taxon>
        <taxon>Insecta</taxon>
        <taxon>Pterygota</taxon>
        <taxon>Neoptera</taxon>
        <taxon>Endopterygota</taxon>
        <taxon>Coleoptera</taxon>
        <taxon>Polyphaga</taxon>
        <taxon>Cucujiformia</taxon>
        <taxon>Chrysomeloidea</taxon>
        <taxon>Cerambycidae</taxon>
        <taxon>Lepturinae</taxon>
        <taxon>Rhagiini</taxon>
        <taxon>Rhamnusium</taxon>
    </lineage>
</organism>
<reference evidence="9" key="1">
    <citation type="journal article" date="2023" name="Insect Mol. Biol.">
        <title>Genome sequencing provides insights into the evolution of gene families encoding plant cell wall-degrading enzymes in longhorned beetles.</title>
        <authorList>
            <person name="Shin N.R."/>
            <person name="Okamura Y."/>
            <person name="Kirsch R."/>
            <person name="Pauchet Y."/>
        </authorList>
    </citation>
    <scope>NUCLEOTIDE SEQUENCE</scope>
    <source>
        <strain evidence="9">RBIC_L_NR</strain>
    </source>
</reference>
<dbReference type="InterPro" id="IPR033453">
    <property type="entry name" value="Glyco_hydro_30_TIM-barrel"/>
</dbReference>
<dbReference type="InterPro" id="IPR033452">
    <property type="entry name" value="GH30_C"/>
</dbReference>
<protein>
    <recommendedName>
        <fullName evidence="3 6">Glucosylceramidase</fullName>
        <ecNumber evidence="3 6">3.2.1.45</ecNumber>
    </recommendedName>
</protein>
<dbReference type="PRINTS" id="PR00843">
    <property type="entry name" value="GLHYDRLASE30"/>
</dbReference>
<dbReference type="Pfam" id="PF17189">
    <property type="entry name" value="Glyco_hydro_30C"/>
    <property type="match status" value="1"/>
</dbReference>
<evidence type="ECO:0000313" key="10">
    <source>
        <dbReference type="Proteomes" id="UP001162156"/>
    </source>
</evidence>
<dbReference type="EC" id="3.2.1.45" evidence="3 6"/>
<evidence type="ECO:0000256" key="4">
    <source>
        <dbReference type="ARBA" id="ARBA00022729"/>
    </source>
</evidence>
<comment type="similarity">
    <text evidence="2 6">Belongs to the glycosyl hydrolase 30 family.</text>
</comment>
<dbReference type="Pfam" id="PF02055">
    <property type="entry name" value="Glyco_hydro_30"/>
    <property type="match status" value="1"/>
</dbReference>
<dbReference type="EMBL" id="JANEYF010005562">
    <property type="protein sequence ID" value="KAJ8927687.1"/>
    <property type="molecule type" value="Genomic_DNA"/>
</dbReference>
<dbReference type="InterPro" id="IPR001139">
    <property type="entry name" value="Glyco_hydro_30"/>
</dbReference>
<dbReference type="SUPFAM" id="SSF51445">
    <property type="entry name" value="(Trans)glycosidases"/>
    <property type="match status" value="1"/>
</dbReference>
<dbReference type="GO" id="GO:0004348">
    <property type="term" value="F:glucosylceramidase activity"/>
    <property type="evidence" value="ECO:0007669"/>
    <property type="project" value="UniProtKB-EC"/>
</dbReference>
<dbReference type="Proteomes" id="UP001162156">
    <property type="component" value="Unassembled WGS sequence"/>
</dbReference>
<feature type="domain" description="Glycosyl hydrolase family 30 TIM-barrel" evidence="7">
    <location>
        <begin position="43"/>
        <end position="315"/>
    </location>
</feature>
<name>A0AAV8WNF0_9CUCU</name>
<accession>A0AAV8WNF0</accession>
<keyword evidence="4" id="KW-0732">Signal</keyword>
<evidence type="ECO:0000259" key="8">
    <source>
        <dbReference type="Pfam" id="PF17189"/>
    </source>
</evidence>
<evidence type="ECO:0000256" key="2">
    <source>
        <dbReference type="ARBA" id="ARBA00005382"/>
    </source>
</evidence>
<gene>
    <name evidence="9" type="ORF">NQ314_019823</name>
</gene>
<sequence>MESIKFISQVNLDQVIILGKDIFQQKKDSFTTIKINKRQYQSIVGFGGAFTDATGINIRSLPEGAQKKLLESYFGENGIKYSICRVPIGGTDFSTRPYSYDDHPNDVNLEHFELQQEDFFNKIPFIKEAKTLRNNNLKLIASAWTAPPWMKTKNIYTGYALLKEENYQLWANYAIKFFDEYKKHDIDFWGMTTGNEPMDGFYSHTHSLINAMGWVPIMQNKWIKENLGPSLRESVHKDIKILIHDDDRLTVPYVVPLMLNDETTLKYIDGVALHWYWDAQVPPDVLSLTKSNRKDVFLLSTESCNLCIFLDGYLEYDAIGWIDWNMALNLTGGPTYIDYLADSPIIVNATAQEFYKQPMFYALGHFSKFVIPGSVRLDISCNHQQENNIKALAFLRPDNLIALVVFNKLVNILQTISKVVTNIFSGSINISVQVENDNFYSSPVDVEANSVYSVLFPKEAEKKKVSGNFS</sequence>
<evidence type="ECO:0000256" key="5">
    <source>
        <dbReference type="ARBA" id="ARBA00022801"/>
    </source>
</evidence>
<keyword evidence="10" id="KW-1185">Reference proteome</keyword>
<dbReference type="GO" id="GO:0006680">
    <property type="term" value="P:glucosylceramide catabolic process"/>
    <property type="evidence" value="ECO:0007669"/>
    <property type="project" value="TreeGrafter"/>
</dbReference>
<keyword evidence="6" id="KW-0326">Glycosidase</keyword>
<proteinExistence type="inferred from homology"/>
<dbReference type="GO" id="GO:0016020">
    <property type="term" value="C:membrane"/>
    <property type="evidence" value="ECO:0007669"/>
    <property type="project" value="GOC"/>
</dbReference>
<keyword evidence="6" id="KW-0443">Lipid metabolism</keyword>
<comment type="caution">
    <text evidence="9">The sequence shown here is derived from an EMBL/GenBank/DDBJ whole genome shotgun (WGS) entry which is preliminary data.</text>
</comment>
<comment type="catalytic activity">
    <reaction evidence="1">
        <text>a beta-D-glucosyl-(1&lt;-&gt;1')-N-acylsphing-4-enine + H2O = an N-acylsphing-4-enine + D-glucose</text>
        <dbReference type="Rhea" id="RHEA:13269"/>
        <dbReference type="ChEBI" id="CHEBI:4167"/>
        <dbReference type="ChEBI" id="CHEBI:15377"/>
        <dbReference type="ChEBI" id="CHEBI:22801"/>
        <dbReference type="ChEBI" id="CHEBI:52639"/>
        <dbReference type="EC" id="3.2.1.45"/>
    </reaction>
    <physiologicalReaction direction="left-to-right" evidence="1">
        <dbReference type="Rhea" id="RHEA:13270"/>
    </physiologicalReaction>
</comment>
<evidence type="ECO:0000256" key="3">
    <source>
        <dbReference type="ARBA" id="ARBA00012658"/>
    </source>
</evidence>
<evidence type="ECO:0000313" key="9">
    <source>
        <dbReference type="EMBL" id="KAJ8927687.1"/>
    </source>
</evidence>
<dbReference type="InterPro" id="IPR017853">
    <property type="entry name" value="GH"/>
</dbReference>
<dbReference type="PANTHER" id="PTHR11069">
    <property type="entry name" value="GLUCOSYLCERAMIDASE"/>
    <property type="match status" value="1"/>
</dbReference>
<evidence type="ECO:0000256" key="1">
    <source>
        <dbReference type="ARBA" id="ARBA00001013"/>
    </source>
</evidence>
<keyword evidence="6" id="KW-0746">Sphingolipid metabolism</keyword>
<keyword evidence="5 6" id="KW-0378">Hydrolase</keyword>
<evidence type="ECO:0000259" key="7">
    <source>
        <dbReference type="Pfam" id="PF02055"/>
    </source>
</evidence>
<feature type="domain" description="Glycosyl hydrolase family 30 beta sandwich" evidence="8">
    <location>
        <begin position="373"/>
        <end position="408"/>
    </location>
</feature>